<dbReference type="EMBL" id="JBGUBD010000012">
    <property type="protein sequence ID" value="MFA9479857.1"/>
    <property type="molecule type" value="Genomic_DNA"/>
</dbReference>
<dbReference type="InterPro" id="IPR036397">
    <property type="entry name" value="RNaseH_sf"/>
</dbReference>
<protein>
    <submittedName>
        <fullName evidence="2">Integrase core domain-containing protein</fullName>
    </submittedName>
</protein>
<evidence type="ECO:0000313" key="2">
    <source>
        <dbReference type="EMBL" id="MFA9479857.1"/>
    </source>
</evidence>
<dbReference type="SUPFAM" id="SSF53098">
    <property type="entry name" value="Ribonuclease H-like"/>
    <property type="match status" value="1"/>
</dbReference>
<dbReference type="PROSITE" id="PS50994">
    <property type="entry name" value="INTEGRASE"/>
    <property type="match status" value="1"/>
</dbReference>
<keyword evidence="3" id="KW-1185">Reference proteome</keyword>
<evidence type="ECO:0000259" key="1">
    <source>
        <dbReference type="PROSITE" id="PS50994"/>
    </source>
</evidence>
<proteinExistence type="predicted"/>
<evidence type="ECO:0000313" key="3">
    <source>
        <dbReference type="Proteomes" id="UP001575105"/>
    </source>
</evidence>
<feature type="domain" description="Integrase catalytic" evidence="1">
    <location>
        <begin position="144"/>
        <end position="327"/>
    </location>
</feature>
<reference evidence="2 3" key="1">
    <citation type="submission" date="2024-08" db="EMBL/GenBank/DDBJ databases">
        <title>Whole-genome sequencing of halo(alkali)philic microorganisms from hypersaline lakes.</title>
        <authorList>
            <person name="Sorokin D.Y."/>
            <person name="Merkel A.Y."/>
            <person name="Messina E."/>
            <person name="Yakimov M."/>
        </authorList>
    </citation>
    <scope>NUCLEOTIDE SEQUENCE [LARGE SCALE GENOMIC DNA]</scope>
    <source>
        <strain evidence="2 3">AB-hyl4</strain>
    </source>
</reference>
<comment type="caution">
    <text evidence="2">The sequence shown here is derived from an EMBL/GenBank/DDBJ whole genome shotgun (WGS) entry which is preliminary data.</text>
</comment>
<gene>
    <name evidence="2" type="ORF">ACERK3_16360</name>
</gene>
<name>A0ABV4U996_9BACT</name>
<accession>A0ABV4U996</accession>
<dbReference type="Proteomes" id="UP001575105">
    <property type="component" value="Unassembled WGS sequence"/>
</dbReference>
<sequence>MPKLFHPLLKMIAHATHRDLAAQVQYLKVENEILRSKRPKRITVTPAERSRLVKFGKKVGSAIRELITIVTPRTFARWVSGGNSKPAATRRKPGRPQTPEEIRQIILRIAEESGFGYTRILGELKKLGIHSVGRTTVRKILIEAGHDPGPTRGEGTWDEFLKIHAKTLWATDFLSKKVWTIGGLVDYYMVFFINIETRRVIMSTAIAHPANDWVTQQARNFVMEAEDQGLDVGHLIHDCDTKYTERFDRVFESDGVEVRRVGPAQPNMNAFAERFVQSIQQEALDHFVVLGEKHLNHIVSEYVTHYHEERPHQALGNAPPVELKLAQYGEVVCRERLGGLLRHYHRQAA</sequence>
<dbReference type="RefSeq" id="WP_425346780.1">
    <property type="nucleotide sequence ID" value="NZ_JBGUBD010000012.1"/>
</dbReference>
<dbReference type="InterPro" id="IPR001584">
    <property type="entry name" value="Integrase_cat-core"/>
</dbReference>
<organism evidence="2 3">
    <name type="scientific">Natronomicrosphaera hydrolytica</name>
    <dbReference type="NCBI Taxonomy" id="3242702"/>
    <lineage>
        <taxon>Bacteria</taxon>
        <taxon>Pseudomonadati</taxon>
        <taxon>Planctomycetota</taxon>
        <taxon>Phycisphaerae</taxon>
        <taxon>Phycisphaerales</taxon>
        <taxon>Phycisphaeraceae</taxon>
        <taxon>Natronomicrosphaera</taxon>
    </lineage>
</organism>
<dbReference type="Pfam" id="PF13683">
    <property type="entry name" value="rve_3"/>
    <property type="match status" value="1"/>
</dbReference>
<dbReference type="Gene3D" id="3.30.420.10">
    <property type="entry name" value="Ribonuclease H-like superfamily/Ribonuclease H"/>
    <property type="match status" value="1"/>
</dbReference>
<dbReference type="InterPro" id="IPR012337">
    <property type="entry name" value="RNaseH-like_sf"/>
</dbReference>